<comment type="caution">
    <text evidence="5">The sequence shown here is derived from an EMBL/GenBank/DDBJ whole genome shotgun (WGS) entry which is preliminary data.</text>
</comment>
<feature type="domain" description="Carboxylesterase type B" evidence="4">
    <location>
        <begin position="23"/>
        <end position="360"/>
    </location>
</feature>
<organism evidence="5 6">
    <name type="scientific">Marasmius crinis-equi</name>
    <dbReference type="NCBI Taxonomy" id="585013"/>
    <lineage>
        <taxon>Eukaryota</taxon>
        <taxon>Fungi</taxon>
        <taxon>Dikarya</taxon>
        <taxon>Basidiomycota</taxon>
        <taxon>Agaricomycotina</taxon>
        <taxon>Agaricomycetes</taxon>
        <taxon>Agaricomycetidae</taxon>
        <taxon>Agaricales</taxon>
        <taxon>Marasmiineae</taxon>
        <taxon>Marasmiaceae</taxon>
        <taxon>Marasmius</taxon>
    </lineage>
</organism>
<evidence type="ECO:0000313" key="5">
    <source>
        <dbReference type="EMBL" id="KAL0565148.1"/>
    </source>
</evidence>
<evidence type="ECO:0000313" key="6">
    <source>
        <dbReference type="Proteomes" id="UP001465976"/>
    </source>
</evidence>
<name>A0ABR3EQI0_9AGAR</name>
<dbReference type="InterPro" id="IPR029058">
    <property type="entry name" value="AB_hydrolase_fold"/>
</dbReference>
<dbReference type="EMBL" id="JBAHYK010002398">
    <property type="protein sequence ID" value="KAL0565148.1"/>
    <property type="molecule type" value="Genomic_DNA"/>
</dbReference>
<evidence type="ECO:0000256" key="1">
    <source>
        <dbReference type="ARBA" id="ARBA00005964"/>
    </source>
</evidence>
<sequence>MVPPRNPFMIRHLASASMDPTDLNAGLLDQVEALRFVKANIAAFGGDPDKVTIWGQSAGAGSVQAHFVYPTADTLFRAGIGESAVGPFKNSPNASTYDKPGKPFARLLANVGCGSPGPDGLSCLRNVPFGTLLNISNDMIQNTLNTQLWEPCVGPPGALVPERASARIKRGDFLHVPYLGGTVNNEGTSFSETLLDLNLTGRAQDNAFINFIGHLFIDNSTITDDTISRILAMWPADDRSLGAPFDTGDALFDRAETWYGDEMFLAPRRLFFQNGAGRGQAMWAYKFTEFVPGNSRTLGVAHASDLPLLLGNNLPSVETEFANAMIDAWVNFVVDLNPGAAWPQYSNDNPQVLQLQRGNTTIIPDDWDLEKERFLNTDEVLDEFQK</sequence>
<dbReference type="InterPro" id="IPR050309">
    <property type="entry name" value="Type-B_Carboxylest/Lipase"/>
</dbReference>
<comment type="similarity">
    <text evidence="1 3">Belongs to the type-B carboxylesterase/lipase family.</text>
</comment>
<dbReference type="Gene3D" id="3.40.50.1820">
    <property type="entry name" value="alpha/beta hydrolase"/>
    <property type="match status" value="1"/>
</dbReference>
<gene>
    <name evidence="5" type="ORF">V5O48_016883</name>
</gene>
<dbReference type="EC" id="3.1.1.-" evidence="3"/>
<accession>A0ABR3EQI0</accession>
<dbReference type="PROSITE" id="PS00122">
    <property type="entry name" value="CARBOXYLESTERASE_B_1"/>
    <property type="match status" value="1"/>
</dbReference>
<evidence type="ECO:0000256" key="2">
    <source>
        <dbReference type="ARBA" id="ARBA00022801"/>
    </source>
</evidence>
<proteinExistence type="inferred from homology"/>
<protein>
    <recommendedName>
        <fullName evidence="3">Carboxylic ester hydrolase</fullName>
        <ecNumber evidence="3">3.1.1.-</ecNumber>
    </recommendedName>
</protein>
<keyword evidence="6" id="KW-1185">Reference proteome</keyword>
<keyword evidence="2 3" id="KW-0378">Hydrolase</keyword>
<evidence type="ECO:0000259" key="4">
    <source>
        <dbReference type="Pfam" id="PF00135"/>
    </source>
</evidence>
<reference evidence="5 6" key="1">
    <citation type="submission" date="2024-02" db="EMBL/GenBank/DDBJ databases">
        <title>A draft genome for the cacao thread blight pathogen Marasmius crinis-equi.</title>
        <authorList>
            <person name="Cohen S.P."/>
            <person name="Baruah I.K."/>
            <person name="Amoako-Attah I."/>
            <person name="Bukari Y."/>
            <person name="Meinhardt L.W."/>
            <person name="Bailey B.A."/>
        </authorList>
    </citation>
    <scope>NUCLEOTIDE SEQUENCE [LARGE SCALE GENOMIC DNA]</scope>
    <source>
        <strain evidence="5 6">GH-76</strain>
    </source>
</reference>
<dbReference type="InterPro" id="IPR002018">
    <property type="entry name" value="CarbesteraseB"/>
</dbReference>
<dbReference type="PANTHER" id="PTHR11559">
    <property type="entry name" value="CARBOXYLESTERASE"/>
    <property type="match status" value="1"/>
</dbReference>
<dbReference type="Proteomes" id="UP001465976">
    <property type="component" value="Unassembled WGS sequence"/>
</dbReference>
<dbReference type="InterPro" id="IPR019826">
    <property type="entry name" value="Carboxylesterase_B_AS"/>
</dbReference>
<evidence type="ECO:0000256" key="3">
    <source>
        <dbReference type="RuleBase" id="RU361235"/>
    </source>
</evidence>
<dbReference type="SUPFAM" id="SSF53474">
    <property type="entry name" value="alpha/beta-Hydrolases"/>
    <property type="match status" value="1"/>
</dbReference>
<dbReference type="Pfam" id="PF00135">
    <property type="entry name" value="COesterase"/>
    <property type="match status" value="1"/>
</dbReference>